<accession>A0AAE8XYJ6</accession>
<dbReference type="Proteomes" id="UP000827260">
    <property type="component" value="Segment"/>
</dbReference>
<protein>
    <submittedName>
        <fullName evidence="2">Uncharacterized protein</fullName>
    </submittedName>
</protein>
<evidence type="ECO:0000313" key="3">
    <source>
        <dbReference type="Proteomes" id="UP000827260"/>
    </source>
</evidence>
<dbReference type="EMBL" id="MZ334522">
    <property type="protein sequence ID" value="UBF22730.1"/>
    <property type="molecule type" value="Genomic_DNA"/>
</dbReference>
<feature type="region of interest" description="Disordered" evidence="1">
    <location>
        <begin position="1"/>
        <end position="21"/>
    </location>
</feature>
<keyword evidence="3" id="KW-1185">Reference proteome</keyword>
<name>A0AAE8XYJ6_9CAUD</name>
<reference evidence="2" key="1">
    <citation type="submission" date="2021-05" db="EMBL/GenBank/DDBJ databases">
        <title>Diversity, taxonomy and evolution of archaeal viruses of the class Caudoviricetes.</title>
        <authorList>
            <person name="Liu Y."/>
            <person name="Demina T.A."/>
            <person name="Roux S."/>
            <person name="Aiewsakun P."/>
            <person name="Kazlauskas D."/>
            <person name="Simmonds P."/>
            <person name="Prangishvili D."/>
            <person name="Oksanen H.M."/>
            <person name="Krupovic M."/>
        </authorList>
    </citation>
    <scope>NUCLEOTIDE SEQUENCE</scope>
    <source>
        <strain evidence="2">HRTV-27/27</strain>
    </source>
</reference>
<gene>
    <name evidence="2" type="ORF">HRTV-27_gp37</name>
</gene>
<evidence type="ECO:0000313" key="2">
    <source>
        <dbReference type="EMBL" id="UBF22730.1"/>
    </source>
</evidence>
<organism evidence="2 3">
    <name type="scientific">Halorubrum tailed virus 27</name>
    <dbReference type="NCBI Taxonomy" id="2878008"/>
    <lineage>
        <taxon>Viruses</taxon>
        <taxon>Duplodnaviria</taxon>
        <taxon>Heunggongvirae</taxon>
        <taxon>Uroviricota</taxon>
        <taxon>Caudoviricetes</taxon>
        <taxon>Thumleimavirales</taxon>
        <taxon>Hafunaviridae</taxon>
        <taxon>Minorvirus</taxon>
        <taxon>Minorvirus thailandense</taxon>
        <taxon>Minorvirus HRTV27</taxon>
    </lineage>
</organism>
<proteinExistence type="predicted"/>
<sequence length="53" mass="5959">MSAESTTETNRNMNAPHADVEVSPEVEWALRHVAEKGNDYSRYARALQNQLGL</sequence>
<feature type="compositionally biased region" description="Polar residues" evidence="1">
    <location>
        <begin position="1"/>
        <end position="13"/>
    </location>
</feature>
<evidence type="ECO:0000256" key="1">
    <source>
        <dbReference type="SAM" id="MobiDB-lite"/>
    </source>
</evidence>